<name>C2ELE7_9LACO</name>
<accession>C2ELE7</accession>
<evidence type="ECO:0000313" key="2">
    <source>
        <dbReference type="EMBL" id="EEJ72595.1"/>
    </source>
</evidence>
<keyword evidence="1" id="KW-0472">Membrane</keyword>
<keyword evidence="3" id="KW-1185">Reference proteome</keyword>
<keyword evidence="1" id="KW-0812">Transmembrane</keyword>
<dbReference type="AlphaFoldDB" id="C2ELE7"/>
<organism evidence="2 3">
    <name type="scientific">Lactobacillus ultunensis DSM 16047</name>
    <dbReference type="NCBI Taxonomy" id="525365"/>
    <lineage>
        <taxon>Bacteria</taxon>
        <taxon>Bacillati</taxon>
        <taxon>Bacillota</taxon>
        <taxon>Bacilli</taxon>
        <taxon>Lactobacillales</taxon>
        <taxon>Lactobacillaceae</taxon>
        <taxon>Lactobacillus</taxon>
    </lineage>
</organism>
<dbReference type="EMBL" id="ACGU01000032">
    <property type="protein sequence ID" value="EEJ72595.1"/>
    <property type="molecule type" value="Genomic_DNA"/>
</dbReference>
<reference evidence="2 3" key="1">
    <citation type="submission" date="2009-01" db="EMBL/GenBank/DDBJ databases">
        <authorList>
            <person name="Qin X."/>
            <person name="Bachman B."/>
            <person name="Battles P."/>
            <person name="Bell A."/>
            <person name="Bess C."/>
            <person name="Bickham C."/>
            <person name="Chaboub L."/>
            <person name="Chen D."/>
            <person name="Coyle M."/>
            <person name="Deiros D.R."/>
            <person name="Dinh H."/>
            <person name="Forbes L."/>
            <person name="Fowler G."/>
            <person name="Francisco L."/>
            <person name="Fu Q."/>
            <person name="Gubbala S."/>
            <person name="Hale W."/>
            <person name="Han Y."/>
            <person name="Hemphill L."/>
            <person name="Highlander S.K."/>
            <person name="Hirani K."/>
            <person name="Hogues M."/>
            <person name="Jackson L."/>
            <person name="Jakkamsetti A."/>
            <person name="Javaid M."/>
            <person name="Jiang H."/>
            <person name="Korchina V."/>
            <person name="Kovar C."/>
            <person name="Lara F."/>
            <person name="Lee S."/>
            <person name="Mata R."/>
            <person name="Mathew T."/>
            <person name="Moen C."/>
            <person name="Morales K."/>
            <person name="Munidasa M."/>
            <person name="Nazareth L."/>
            <person name="Ngo R."/>
            <person name="Nguyen L."/>
            <person name="Okwuonu G."/>
            <person name="Ongeri F."/>
            <person name="Patil S."/>
            <person name="Petrosino J."/>
            <person name="Pham C."/>
            <person name="Pham P."/>
            <person name="Pu L.-L."/>
            <person name="Puazo M."/>
            <person name="Raj R."/>
            <person name="Reid J."/>
            <person name="Rouhana J."/>
            <person name="Saada N."/>
            <person name="Shang Y."/>
            <person name="Simmons D."/>
            <person name="Thornton R."/>
            <person name="Warren J."/>
            <person name="Weissenberger G."/>
            <person name="Zhang J."/>
            <person name="Zhang L."/>
            <person name="Zhou C."/>
            <person name="Zhu D."/>
            <person name="Muzny D."/>
            <person name="Worley K."/>
            <person name="Gibbs R."/>
        </authorList>
    </citation>
    <scope>NUCLEOTIDE SEQUENCE [LARGE SCALE GENOMIC DNA]</scope>
    <source>
        <strain evidence="2 3">DSM 16047</strain>
    </source>
</reference>
<keyword evidence="1" id="KW-1133">Transmembrane helix</keyword>
<dbReference type="STRING" id="525365.HMPREF0548_0493"/>
<dbReference type="HOGENOM" id="CLU_2617637_0_0_9"/>
<evidence type="ECO:0000256" key="1">
    <source>
        <dbReference type="SAM" id="Phobius"/>
    </source>
</evidence>
<comment type="caution">
    <text evidence="2">The sequence shown here is derived from an EMBL/GenBank/DDBJ whole genome shotgun (WGS) entry which is preliminary data.</text>
</comment>
<gene>
    <name evidence="2" type="ORF">HMPREF0548_0493</name>
</gene>
<dbReference type="Proteomes" id="UP000005583">
    <property type="component" value="Unassembled WGS sequence"/>
</dbReference>
<proteinExistence type="predicted"/>
<evidence type="ECO:0000313" key="3">
    <source>
        <dbReference type="Proteomes" id="UP000005583"/>
    </source>
</evidence>
<sequence length="78" mass="9267">MQETTKLHVKIIVPLYMGITLDYGQRIRVHNLFPLYRGFLERHFYATLYQNLDVQIFIICALSLRFFLSVALALKFML</sequence>
<feature type="transmembrane region" description="Helical" evidence="1">
    <location>
        <begin position="54"/>
        <end position="74"/>
    </location>
</feature>
<protein>
    <submittedName>
        <fullName evidence="2">Uncharacterized protein</fullName>
    </submittedName>
</protein>